<keyword evidence="1" id="KW-0472">Membrane</keyword>
<keyword evidence="1" id="KW-1133">Transmembrane helix</keyword>
<sequence>MDHKLLNLFFLIAINGFILGQGINIPLDCSNIEPEISASPKTDLRGLI</sequence>
<keyword evidence="1" id="KW-0812">Transmembrane</keyword>
<accession>A0AAC9D2X1</accession>
<feature type="transmembrane region" description="Helical" evidence="1">
    <location>
        <begin position="6"/>
        <end position="27"/>
    </location>
</feature>
<proteinExistence type="predicted"/>
<reference evidence="2 3" key="1">
    <citation type="submission" date="2016-08" db="EMBL/GenBank/DDBJ databases">
        <title>Complete genome sequence of Flavobacterium johnsoniae strain GSE09, a volatile-producing biocontrol agent isolated from cucumber (Cucumis sativus).</title>
        <authorList>
            <person name="Jeong J.-J."/>
            <person name="Oh J.Y."/>
            <person name="Jim Y.J."/>
            <person name="Sang M.K."/>
            <person name="Kim K.D."/>
        </authorList>
    </citation>
    <scope>NUCLEOTIDE SEQUENCE [LARGE SCALE GENOMIC DNA]</scope>
    <source>
        <strain evidence="2 3">GSE09</strain>
    </source>
</reference>
<dbReference type="KEGG" id="fjg:BB050_03913"/>
<dbReference type="EMBL" id="CP016907">
    <property type="protein sequence ID" value="AOC96991.1"/>
    <property type="molecule type" value="Genomic_DNA"/>
</dbReference>
<dbReference type="AlphaFoldDB" id="A0AAC9D2X1"/>
<evidence type="ECO:0000313" key="3">
    <source>
        <dbReference type="Proteomes" id="UP000093276"/>
    </source>
</evidence>
<protein>
    <submittedName>
        <fullName evidence="2">Uncharacterized protein</fullName>
    </submittedName>
</protein>
<evidence type="ECO:0000256" key="1">
    <source>
        <dbReference type="SAM" id="Phobius"/>
    </source>
</evidence>
<gene>
    <name evidence="2" type="ORF">BB050_03913</name>
</gene>
<organism evidence="2 3">
    <name type="scientific">Flavobacterium anhuiense</name>
    <dbReference type="NCBI Taxonomy" id="459526"/>
    <lineage>
        <taxon>Bacteria</taxon>
        <taxon>Pseudomonadati</taxon>
        <taxon>Bacteroidota</taxon>
        <taxon>Flavobacteriia</taxon>
        <taxon>Flavobacteriales</taxon>
        <taxon>Flavobacteriaceae</taxon>
        <taxon>Flavobacterium</taxon>
    </lineage>
</organism>
<evidence type="ECO:0000313" key="2">
    <source>
        <dbReference type="EMBL" id="AOC96991.1"/>
    </source>
</evidence>
<name>A0AAC9D2X1_9FLAO</name>
<dbReference type="Proteomes" id="UP000093276">
    <property type="component" value="Chromosome"/>
</dbReference>